<reference evidence="2" key="1">
    <citation type="submission" date="2019-08" db="EMBL/GenBank/DDBJ databases">
        <title>The genome of the North American firefly Photinus pyralis.</title>
        <authorList>
            <consortium name="Photinus pyralis genome working group"/>
            <person name="Fallon T.R."/>
            <person name="Sander Lower S.E."/>
            <person name="Weng J.-K."/>
        </authorList>
    </citation>
    <scope>NUCLEOTIDE SEQUENCE</scope>
    <source>
        <strain evidence="2">TRF0915ILg1</strain>
        <tissue evidence="2">Whole body</tissue>
    </source>
</reference>
<feature type="region of interest" description="Disordered" evidence="1">
    <location>
        <begin position="81"/>
        <end position="109"/>
    </location>
</feature>
<dbReference type="EMBL" id="VTPC01090861">
    <property type="protein sequence ID" value="KAF2881072.1"/>
    <property type="molecule type" value="Genomic_DNA"/>
</dbReference>
<sequence length="109" mass="12238">MEDQALRTEKCLHDSKVERYIRGSTLQEDLDMMCIDAVDESFTEPSEVSKLTNEDSGDGGMLDNLSGRQLVAKVEIKLGNSERITPYQGDTKEKGKDQETHKMKAEQGK</sequence>
<feature type="compositionally biased region" description="Basic and acidic residues" evidence="1">
    <location>
        <begin position="90"/>
        <end position="109"/>
    </location>
</feature>
<dbReference type="OrthoDB" id="8197645at2759"/>
<feature type="region of interest" description="Disordered" evidence="1">
    <location>
        <begin position="45"/>
        <end position="64"/>
    </location>
</feature>
<evidence type="ECO:0000313" key="3">
    <source>
        <dbReference type="Proteomes" id="UP000801492"/>
    </source>
</evidence>
<name>A0A8K0C966_IGNLU</name>
<evidence type="ECO:0000313" key="2">
    <source>
        <dbReference type="EMBL" id="KAF2881072.1"/>
    </source>
</evidence>
<dbReference type="AlphaFoldDB" id="A0A8K0C966"/>
<accession>A0A8K0C966</accession>
<organism evidence="2 3">
    <name type="scientific">Ignelater luminosus</name>
    <name type="common">Cucubano</name>
    <name type="synonym">Pyrophorus luminosus</name>
    <dbReference type="NCBI Taxonomy" id="2038154"/>
    <lineage>
        <taxon>Eukaryota</taxon>
        <taxon>Metazoa</taxon>
        <taxon>Ecdysozoa</taxon>
        <taxon>Arthropoda</taxon>
        <taxon>Hexapoda</taxon>
        <taxon>Insecta</taxon>
        <taxon>Pterygota</taxon>
        <taxon>Neoptera</taxon>
        <taxon>Endopterygota</taxon>
        <taxon>Coleoptera</taxon>
        <taxon>Polyphaga</taxon>
        <taxon>Elateriformia</taxon>
        <taxon>Elateroidea</taxon>
        <taxon>Elateridae</taxon>
        <taxon>Agrypninae</taxon>
        <taxon>Pyrophorini</taxon>
        <taxon>Ignelater</taxon>
    </lineage>
</organism>
<dbReference type="Proteomes" id="UP000801492">
    <property type="component" value="Unassembled WGS sequence"/>
</dbReference>
<comment type="caution">
    <text evidence="2">The sequence shown here is derived from an EMBL/GenBank/DDBJ whole genome shotgun (WGS) entry which is preliminary data.</text>
</comment>
<evidence type="ECO:0000256" key="1">
    <source>
        <dbReference type="SAM" id="MobiDB-lite"/>
    </source>
</evidence>
<proteinExistence type="predicted"/>
<protein>
    <submittedName>
        <fullName evidence="2">Uncharacterized protein</fullName>
    </submittedName>
</protein>
<gene>
    <name evidence="2" type="ORF">ILUMI_25102</name>
</gene>
<keyword evidence="3" id="KW-1185">Reference proteome</keyword>